<comment type="function">
    <text evidence="3">Putative oxidoreductase.</text>
</comment>
<dbReference type="HOGENOM" id="CLU_010194_2_1_1"/>
<keyword evidence="2" id="KW-0560">Oxidoreductase</keyword>
<dbReference type="PROSITE" id="PS00061">
    <property type="entry name" value="ADH_SHORT"/>
    <property type="match status" value="1"/>
</dbReference>
<evidence type="ECO:0000256" key="5">
    <source>
        <dbReference type="SAM" id="Phobius"/>
    </source>
</evidence>
<sequence>MPDSESSGKFNTFYVILGTLFLPITMPLLVINFLKHLKEKKSRNSLPGKVVVITGASSGLGESLAHSFYKAGAKVVLCARRESELERVKKDLMAKHSTDPFYPPVIVPLDLSELNSLPEAVNKILDIFGHIDILINNGGISVRADIISTAMDVDIKVMLVNYFGAVAMTKAVLPSMLKRQSGRIVFVSSVQGKFALPYRSAYSASKHAMQAFSDSLRAEVANNGIKVTCISPGYINTSLSVNALTASGEQYGKMDETTAGGASSSSMANDIIRLFYGTKKM</sequence>
<dbReference type="STRING" id="36166.T1GMF6"/>
<dbReference type="InterPro" id="IPR020904">
    <property type="entry name" value="Sc_DH/Rdtase_CS"/>
</dbReference>
<evidence type="ECO:0000313" key="6">
    <source>
        <dbReference type="EnsemblMetazoa" id="MESCA004730-PA"/>
    </source>
</evidence>
<dbReference type="GO" id="GO:0016020">
    <property type="term" value="C:membrane"/>
    <property type="evidence" value="ECO:0007669"/>
    <property type="project" value="TreeGrafter"/>
</dbReference>
<keyword evidence="5" id="KW-0812">Transmembrane</keyword>
<dbReference type="PRINTS" id="PR00080">
    <property type="entry name" value="SDRFAMILY"/>
</dbReference>
<keyword evidence="5" id="KW-0472">Membrane</keyword>
<dbReference type="CDD" id="cd05332">
    <property type="entry name" value="11beta-HSD1_like_SDR_c"/>
    <property type="match status" value="1"/>
</dbReference>
<name>T1GMF6_MEGSC</name>
<evidence type="ECO:0000313" key="7">
    <source>
        <dbReference type="Proteomes" id="UP000015102"/>
    </source>
</evidence>
<dbReference type="EnsemblMetazoa" id="MESCA004730-RA">
    <property type="protein sequence ID" value="MESCA004730-PA"/>
    <property type="gene ID" value="MESCA004730"/>
</dbReference>
<feature type="transmembrane region" description="Helical" evidence="5">
    <location>
        <begin position="12"/>
        <end position="34"/>
    </location>
</feature>
<dbReference type="AlphaFoldDB" id="T1GMF6"/>
<dbReference type="OMA" id="CEPMGVE"/>
<dbReference type="GO" id="GO:0016491">
    <property type="term" value="F:oxidoreductase activity"/>
    <property type="evidence" value="ECO:0007669"/>
    <property type="project" value="UniProtKB-KW"/>
</dbReference>
<keyword evidence="7" id="KW-1185">Reference proteome</keyword>
<dbReference type="Pfam" id="PF00106">
    <property type="entry name" value="adh_short"/>
    <property type="match status" value="1"/>
</dbReference>
<dbReference type="EMBL" id="CAQQ02130677">
    <property type="status" value="NOT_ANNOTATED_CDS"/>
    <property type="molecule type" value="Genomic_DNA"/>
</dbReference>
<evidence type="ECO:0000256" key="3">
    <source>
        <dbReference type="ARBA" id="ARBA00037096"/>
    </source>
</evidence>
<dbReference type="InterPro" id="IPR002347">
    <property type="entry name" value="SDR_fam"/>
</dbReference>
<reference evidence="7" key="1">
    <citation type="submission" date="2013-02" db="EMBL/GenBank/DDBJ databases">
        <authorList>
            <person name="Hughes D."/>
        </authorList>
    </citation>
    <scope>NUCLEOTIDE SEQUENCE</scope>
    <source>
        <strain>Durham</strain>
        <strain evidence="7">NC isolate 2 -- Noor lab</strain>
    </source>
</reference>
<comment type="similarity">
    <text evidence="1 4">Belongs to the short-chain dehydrogenases/reductases (SDR) family.</text>
</comment>
<dbReference type="Gene3D" id="3.40.50.720">
    <property type="entry name" value="NAD(P)-binding Rossmann-like Domain"/>
    <property type="match status" value="1"/>
</dbReference>
<reference evidence="6" key="2">
    <citation type="submission" date="2015-06" db="UniProtKB">
        <authorList>
            <consortium name="EnsemblMetazoa"/>
        </authorList>
    </citation>
    <scope>IDENTIFICATION</scope>
</reference>
<dbReference type="PANTHER" id="PTHR44196:SF1">
    <property type="entry name" value="DEHYDROGENASE_REDUCTASE SDR FAMILY MEMBER 7B"/>
    <property type="match status" value="1"/>
</dbReference>
<evidence type="ECO:0000256" key="2">
    <source>
        <dbReference type="ARBA" id="ARBA00023002"/>
    </source>
</evidence>
<dbReference type="InterPro" id="IPR036291">
    <property type="entry name" value="NAD(P)-bd_dom_sf"/>
</dbReference>
<dbReference type="SUPFAM" id="SSF51735">
    <property type="entry name" value="NAD(P)-binding Rossmann-fold domains"/>
    <property type="match status" value="1"/>
</dbReference>
<protein>
    <recommendedName>
        <fullName evidence="8">Dehydrogenase/reductase SDR family protein 7-like</fullName>
    </recommendedName>
</protein>
<dbReference type="PRINTS" id="PR00081">
    <property type="entry name" value="GDHRDH"/>
</dbReference>
<dbReference type="PIRSF" id="PIRSF000126">
    <property type="entry name" value="11-beta-HSD1"/>
    <property type="match status" value="1"/>
</dbReference>
<evidence type="ECO:0000256" key="4">
    <source>
        <dbReference type="RuleBase" id="RU000363"/>
    </source>
</evidence>
<evidence type="ECO:0008006" key="8">
    <source>
        <dbReference type="Google" id="ProtNLM"/>
    </source>
</evidence>
<dbReference type="PANTHER" id="PTHR44196">
    <property type="entry name" value="DEHYDROGENASE/REDUCTASE SDR FAMILY MEMBER 7B"/>
    <property type="match status" value="1"/>
</dbReference>
<proteinExistence type="inferred from homology"/>
<organism evidence="6 7">
    <name type="scientific">Megaselia scalaris</name>
    <name type="common">Humpbacked fly</name>
    <name type="synonym">Phora scalaris</name>
    <dbReference type="NCBI Taxonomy" id="36166"/>
    <lineage>
        <taxon>Eukaryota</taxon>
        <taxon>Metazoa</taxon>
        <taxon>Ecdysozoa</taxon>
        <taxon>Arthropoda</taxon>
        <taxon>Hexapoda</taxon>
        <taxon>Insecta</taxon>
        <taxon>Pterygota</taxon>
        <taxon>Neoptera</taxon>
        <taxon>Endopterygota</taxon>
        <taxon>Diptera</taxon>
        <taxon>Brachycera</taxon>
        <taxon>Muscomorpha</taxon>
        <taxon>Platypezoidea</taxon>
        <taxon>Phoridae</taxon>
        <taxon>Megaseliini</taxon>
        <taxon>Megaselia</taxon>
    </lineage>
</organism>
<keyword evidence="5" id="KW-1133">Transmembrane helix</keyword>
<dbReference type="Proteomes" id="UP000015102">
    <property type="component" value="Unassembled WGS sequence"/>
</dbReference>
<evidence type="ECO:0000256" key="1">
    <source>
        <dbReference type="ARBA" id="ARBA00006484"/>
    </source>
</evidence>
<accession>T1GMF6</accession>